<dbReference type="Proteomes" id="UP000186756">
    <property type="component" value="Unassembled WGS sequence"/>
</dbReference>
<dbReference type="Proteomes" id="UP000460142">
    <property type="component" value="Unassembled WGS sequence"/>
</dbReference>
<reference evidence="3" key="1">
    <citation type="submission" date="2017-01" db="EMBL/GenBank/DDBJ databases">
        <authorList>
            <person name="Poblete-Castro I."/>
        </authorList>
    </citation>
    <scope>NUCLEOTIDE SEQUENCE [LARGE SCALE GENOMIC DNA]</scope>
    <source>
        <strain evidence="3">DSM 18361 / CCUG 53116 / MT1</strain>
    </source>
</reference>
<dbReference type="OrthoDB" id="6891193at2"/>
<reference evidence="2" key="2">
    <citation type="submission" date="2017-01" db="EMBL/GenBank/DDBJ databases">
        <authorList>
            <person name="Mah S.A."/>
            <person name="Swanson W.J."/>
            <person name="Moy G.W."/>
            <person name="Vacquier V.D."/>
        </authorList>
    </citation>
    <scope>NUCLEOTIDE SEQUENCE [LARGE SCALE GENOMIC DNA]</scope>
    <source>
        <strain evidence="2">MT1</strain>
    </source>
</reference>
<dbReference type="EMBL" id="VZPS01000001">
    <property type="protein sequence ID" value="KAB0488515.1"/>
    <property type="molecule type" value="Genomic_DNA"/>
</dbReference>
<dbReference type="RefSeq" id="WP_075944676.1">
    <property type="nucleotide sequence ID" value="NZ_LT629709.1"/>
</dbReference>
<dbReference type="EMBL" id="MSTQ01000001">
    <property type="protein sequence ID" value="OLU06008.1"/>
    <property type="molecule type" value="Genomic_DNA"/>
</dbReference>
<name>A0A1Q9X4L8_PSERE</name>
<gene>
    <name evidence="2" type="ORF">BVK86_01220</name>
    <name evidence="1" type="ORF">F7R15_01225</name>
</gene>
<proteinExistence type="predicted"/>
<protein>
    <submittedName>
        <fullName evidence="2">Uncharacterized protein</fullName>
    </submittedName>
</protein>
<accession>A0A1Q9X4L8</accession>
<evidence type="ECO:0000313" key="2">
    <source>
        <dbReference type="EMBL" id="OLU06008.1"/>
    </source>
</evidence>
<reference evidence="1 4" key="3">
    <citation type="submission" date="2019-09" db="EMBL/GenBank/DDBJ databases">
        <title>Draft genome sequences of 48 bacterial type strains from the CCUG.</title>
        <authorList>
            <person name="Tunovic T."/>
            <person name="Pineiro-Iglesias B."/>
            <person name="Unosson C."/>
            <person name="Inganas E."/>
            <person name="Ohlen M."/>
            <person name="Cardew S."/>
            <person name="Jensie-Markopoulos S."/>
            <person name="Salva-Serra F."/>
            <person name="Jaen-Luchoro D."/>
            <person name="Karlsson R."/>
            <person name="Svensson-Stadler L."/>
            <person name="Chun J."/>
            <person name="Moore E."/>
        </authorList>
    </citation>
    <scope>NUCLEOTIDE SEQUENCE [LARGE SCALE GENOMIC DNA]</scope>
    <source>
        <strain evidence="1 4">CCUG 53116</strain>
    </source>
</reference>
<evidence type="ECO:0000313" key="4">
    <source>
        <dbReference type="Proteomes" id="UP000460142"/>
    </source>
</evidence>
<sequence length="663" mass="72451">MNMTVLKTRLGSKEARDAYRELRNQRNLERAAQAADELPIATIREVINADGLLNGPVIKLKGMELNVPIWANTGDFPGDKQILELFIAKGHITDVNWPAFTKVQQIELDYPFADTWVGDYTIPLNIIQPNGEYTFKHEVVLHTTQRVRSLLIHVISDITAPYELTNPPEPPAMTFTATELDDSNVATVTGIIPDYSDKAGEDKYVYWYASDPLPSDPSLLDPVAPPVILPANRSVTIPRAYIEGKGDGVFYVLYALIDKAFNRSNLSGWTRFVVTLGALPTALKKPEVPVAAGGAVIDLETAAGGVIIEIKPYSGWKDGDKIVAKWGDIPLPVTFAIENRTTEIPVPASTLLAAYIGSTGEKVTTVSYVIDRLGRTFGPEEDDFVVNFEVVGPPNPFPDFPDPTNPDLLAGVVKGSTGDNVLVVADADKDVPFEFTVYDPVDAGETLEFYWEGTHIVEADLTITTETAGSKKTINVPWRYVLATDNGPGKEVYYTVGKASVTPNRQKSLITLVNVNDAIVLTPDAPTFPHINGMWLICDSLQPPESAIVVDVPDLSAWLQVGDEVEMSWELFQGRAGTTPIAGTLFEDTITLTAAGGAYPVTGFQWRVQPYADYIAPAYNPPLHSDANTKVTYSFEYRGKTVTSKIATAWLGMYLGDIPCRVP</sequence>
<evidence type="ECO:0000313" key="3">
    <source>
        <dbReference type="Proteomes" id="UP000186756"/>
    </source>
</evidence>
<keyword evidence="3" id="KW-1185">Reference proteome</keyword>
<evidence type="ECO:0000313" key="1">
    <source>
        <dbReference type="EMBL" id="KAB0488515.1"/>
    </source>
</evidence>
<comment type="caution">
    <text evidence="2">The sequence shown here is derived from an EMBL/GenBank/DDBJ whole genome shotgun (WGS) entry which is preliminary data.</text>
</comment>
<dbReference type="AlphaFoldDB" id="A0A1Q9X4L8"/>
<organism evidence="2 3">
    <name type="scientific">Pseudomonas reinekei</name>
    <dbReference type="NCBI Taxonomy" id="395598"/>
    <lineage>
        <taxon>Bacteria</taxon>
        <taxon>Pseudomonadati</taxon>
        <taxon>Pseudomonadota</taxon>
        <taxon>Gammaproteobacteria</taxon>
        <taxon>Pseudomonadales</taxon>
        <taxon>Pseudomonadaceae</taxon>
        <taxon>Pseudomonas</taxon>
    </lineage>
</organism>